<sequence>MERTGRYATCWVLHEDGIPCVVWFEDAVAHYGVPTVVFDLHLLVEDIDTAAQALRNHGWETAADRANDQYIFFSEKDAKPHHRLVWPEPPNHTGYPNTRTFLFNTTDWCFPAEYLDRSTSPTFPPQLPKLVDALIDSVLDVKGGSMTYDHVAVMLGYLYGYVSEMKKASFADRLTYEHRQFHYDILTIDRFTLKFVAHERTVRQQFRDGTGVLHYDPWNNDRENLA</sequence>
<evidence type="ECO:0000313" key="2">
    <source>
        <dbReference type="Proteomes" id="UP000076874"/>
    </source>
</evidence>
<keyword evidence="2" id="KW-1185">Reference proteome</keyword>
<organism evidence="1 2">
    <name type="scientific">Niveomyces insectorum RCEF 264</name>
    <dbReference type="NCBI Taxonomy" id="1081102"/>
    <lineage>
        <taxon>Eukaryota</taxon>
        <taxon>Fungi</taxon>
        <taxon>Dikarya</taxon>
        <taxon>Ascomycota</taxon>
        <taxon>Pezizomycotina</taxon>
        <taxon>Sordariomycetes</taxon>
        <taxon>Hypocreomycetidae</taxon>
        <taxon>Hypocreales</taxon>
        <taxon>Cordycipitaceae</taxon>
        <taxon>Niveomyces</taxon>
    </lineage>
</organism>
<reference evidence="1 2" key="1">
    <citation type="journal article" date="2016" name="Genome Biol. Evol.">
        <title>Divergent and convergent evolution of fungal pathogenicity.</title>
        <authorList>
            <person name="Shang Y."/>
            <person name="Xiao G."/>
            <person name="Zheng P."/>
            <person name="Cen K."/>
            <person name="Zhan S."/>
            <person name="Wang C."/>
        </authorList>
    </citation>
    <scope>NUCLEOTIDE SEQUENCE [LARGE SCALE GENOMIC DNA]</scope>
    <source>
        <strain evidence="1 2">RCEF 264</strain>
    </source>
</reference>
<name>A0A167RXA4_9HYPO</name>
<evidence type="ECO:0000313" key="1">
    <source>
        <dbReference type="EMBL" id="OAA59032.1"/>
    </source>
</evidence>
<proteinExistence type="predicted"/>
<dbReference type="OrthoDB" id="5049419at2759"/>
<protein>
    <submittedName>
        <fullName evidence="1">Uncharacterized protein</fullName>
    </submittedName>
</protein>
<comment type="caution">
    <text evidence="1">The sequence shown here is derived from an EMBL/GenBank/DDBJ whole genome shotgun (WGS) entry which is preliminary data.</text>
</comment>
<accession>A0A167RXA4</accession>
<dbReference type="AlphaFoldDB" id="A0A167RXA4"/>
<gene>
    <name evidence="1" type="ORF">SPI_06234</name>
</gene>
<dbReference type="EMBL" id="AZHD01000011">
    <property type="protein sequence ID" value="OAA59032.1"/>
    <property type="molecule type" value="Genomic_DNA"/>
</dbReference>
<dbReference type="Proteomes" id="UP000076874">
    <property type="component" value="Unassembled WGS sequence"/>
</dbReference>